<dbReference type="InterPro" id="IPR011335">
    <property type="entry name" value="Restrct_endonuc-II-like"/>
</dbReference>
<dbReference type="EMBL" id="PVNK01000269">
    <property type="protein sequence ID" value="PRP90741.1"/>
    <property type="molecule type" value="Genomic_DNA"/>
</dbReference>
<comment type="caution">
    <text evidence="2">The sequence shown here is derived from an EMBL/GenBank/DDBJ whole genome shotgun (WGS) entry which is preliminary data.</text>
</comment>
<feature type="domain" description="Putative restriction endonuclease" evidence="1">
    <location>
        <begin position="5"/>
        <end position="165"/>
    </location>
</feature>
<dbReference type="Pfam" id="PF05685">
    <property type="entry name" value="Uma2"/>
    <property type="match status" value="1"/>
</dbReference>
<dbReference type="PANTHER" id="PTHR36558">
    <property type="entry name" value="GLR1098 PROTEIN"/>
    <property type="match status" value="1"/>
</dbReference>
<dbReference type="SUPFAM" id="SSF52980">
    <property type="entry name" value="Restriction endonuclease-like"/>
    <property type="match status" value="1"/>
</dbReference>
<proteinExistence type="predicted"/>
<dbReference type="InterPro" id="IPR012296">
    <property type="entry name" value="Nuclease_put_TT1808"/>
</dbReference>
<organism evidence="2 3">
    <name type="scientific">Enhygromyxa salina</name>
    <dbReference type="NCBI Taxonomy" id="215803"/>
    <lineage>
        <taxon>Bacteria</taxon>
        <taxon>Pseudomonadati</taxon>
        <taxon>Myxococcota</taxon>
        <taxon>Polyangia</taxon>
        <taxon>Nannocystales</taxon>
        <taxon>Nannocystaceae</taxon>
        <taxon>Enhygromyxa</taxon>
    </lineage>
</organism>
<accession>A0A2S9XDI1</accession>
<gene>
    <name evidence="2" type="ORF">ENSA5_61750</name>
</gene>
<dbReference type="CDD" id="cd06260">
    <property type="entry name" value="DUF820-like"/>
    <property type="match status" value="1"/>
</dbReference>
<reference evidence="2 3" key="1">
    <citation type="submission" date="2018-03" db="EMBL/GenBank/DDBJ databases">
        <title>Draft Genome Sequences of the Obligatory Marine Myxobacteria Enhygromyxa salina SWB005.</title>
        <authorList>
            <person name="Poehlein A."/>
            <person name="Moghaddam J.A."/>
            <person name="Harms H."/>
            <person name="Alanjari M."/>
            <person name="Koenig G.M."/>
            <person name="Daniel R."/>
            <person name="Schaeberle T.F."/>
        </authorList>
    </citation>
    <scope>NUCLEOTIDE SEQUENCE [LARGE SCALE GENOMIC DNA]</scope>
    <source>
        <strain evidence="2 3">SWB005</strain>
    </source>
</reference>
<name>A0A2S9XDI1_9BACT</name>
<dbReference type="Proteomes" id="UP000237968">
    <property type="component" value="Unassembled WGS sequence"/>
</dbReference>
<evidence type="ECO:0000259" key="1">
    <source>
        <dbReference type="Pfam" id="PF05685"/>
    </source>
</evidence>
<keyword evidence="3" id="KW-1185">Reference proteome</keyword>
<evidence type="ECO:0000313" key="2">
    <source>
        <dbReference type="EMBL" id="PRP90741.1"/>
    </source>
</evidence>
<evidence type="ECO:0000313" key="3">
    <source>
        <dbReference type="Proteomes" id="UP000237968"/>
    </source>
</evidence>
<dbReference type="InterPro" id="IPR008538">
    <property type="entry name" value="Uma2"/>
</dbReference>
<protein>
    <recommendedName>
        <fullName evidence="1">Putative restriction endonuclease domain-containing protein</fullName>
    </recommendedName>
</protein>
<dbReference type="Gene3D" id="3.90.1570.10">
    <property type="entry name" value="tt1808, chain A"/>
    <property type="match status" value="1"/>
</dbReference>
<dbReference type="AlphaFoldDB" id="A0A2S9XDI1"/>
<sequence length="181" mass="20026">MSHADYLAAEAVSDTRHEYLRGEVFAMAGGTPEHGALAAAITVALGNALRGRPCRVFNSDVRVRIRETGLTTYPDVSVACGHLERDEEDTHAIVNPVLIIEVLSDSTEAHDRGEKAAHYRQLASLKEYVLMSQHEPRIEVFRRNEAGRWELYEAVAGQRVELASVGASLDVDEIYRDPLAE</sequence>
<dbReference type="RefSeq" id="WP_258183074.1">
    <property type="nucleotide sequence ID" value="NZ_PVNK01000269.1"/>
</dbReference>
<dbReference type="PANTHER" id="PTHR36558:SF1">
    <property type="entry name" value="RESTRICTION ENDONUCLEASE DOMAIN-CONTAINING PROTEIN-RELATED"/>
    <property type="match status" value="1"/>
</dbReference>